<gene>
    <name evidence="1" type="ORF">DEO72_LG5g2321</name>
</gene>
<reference evidence="1 2" key="1">
    <citation type="submission" date="2019-04" db="EMBL/GenBank/DDBJ databases">
        <title>An improved genome assembly and genetic linkage map for asparagus bean, Vigna unguiculata ssp. sesquipedialis.</title>
        <authorList>
            <person name="Xia Q."/>
            <person name="Zhang R."/>
            <person name="Dong Y."/>
        </authorList>
    </citation>
    <scope>NUCLEOTIDE SEQUENCE [LARGE SCALE GENOMIC DNA]</scope>
    <source>
        <tissue evidence="1">Leaf</tissue>
    </source>
</reference>
<evidence type="ECO:0000313" key="1">
    <source>
        <dbReference type="EMBL" id="QCD94240.1"/>
    </source>
</evidence>
<name>A0A4D6M072_VIGUN</name>
<accession>A0A4D6M072</accession>
<dbReference type="AlphaFoldDB" id="A0A4D6M072"/>
<keyword evidence="2" id="KW-1185">Reference proteome</keyword>
<organism evidence="1 2">
    <name type="scientific">Vigna unguiculata</name>
    <name type="common">Cowpea</name>
    <dbReference type="NCBI Taxonomy" id="3917"/>
    <lineage>
        <taxon>Eukaryota</taxon>
        <taxon>Viridiplantae</taxon>
        <taxon>Streptophyta</taxon>
        <taxon>Embryophyta</taxon>
        <taxon>Tracheophyta</taxon>
        <taxon>Spermatophyta</taxon>
        <taxon>Magnoliopsida</taxon>
        <taxon>eudicotyledons</taxon>
        <taxon>Gunneridae</taxon>
        <taxon>Pentapetalae</taxon>
        <taxon>rosids</taxon>
        <taxon>fabids</taxon>
        <taxon>Fabales</taxon>
        <taxon>Fabaceae</taxon>
        <taxon>Papilionoideae</taxon>
        <taxon>50 kb inversion clade</taxon>
        <taxon>NPAAA clade</taxon>
        <taxon>indigoferoid/millettioid clade</taxon>
        <taxon>Phaseoleae</taxon>
        <taxon>Vigna</taxon>
    </lineage>
</organism>
<protein>
    <submittedName>
        <fullName evidence="1">Uncharacterized protein</fullName>
    </submittedName>
</protein>
<evidence type="ECO:0000313" key="2">
    <source>
        <dbReference type="Proteomes" id="UP000501690"/>
    </source>
</evidence>
<dbReference type="EMBL" id="CP039349">
    <property type="protein sequence ID" value="QCD94240.1"/>
    <property type="molecule type" value="Genomic_DNA"/>
</dbReference>
<sequence>MQAFSGGESGYNVGNSYLVAVFKDGKMKEYHDGVHFEGSIPSLFCIPYCCTLQLLTDLVMKSLDLKIDTHMNKLYFRQPTLNENGVFMYRAIELSCDDDVIMMAKCKLEFPINCIIELFVTYTRSPNQILELLQRSDSLTDERPMCIERCDLLIYFGGRLRRATVVEYPYGHWLKFKSHAVVRMFMRHNCTFPELVDKLSHGIRCGDRKVITEISYRRAVKVLKNKILHDLVEIKCDNDIIQIIQRWKDVQKIRRKVITPPIAGYIELFIQTKNIRPPTPQESYEDIKP</sequence>
<dbReference type="Proteomes" id="UP000501690">
    <property type="component" value="Linkage Group LG5"/>
</dbReference>
<proteinExistence type="predicted"/>